<comment type="caution">
    <text evidence="2">The sequence shown here is derived from an EMBL/GenBank/DDBJ whole genome shotgun (WGS) entry which is preliminary data.</text>
</comment>
<dbReference type="AlphaFoldDB" id="A0A9R1VWU4"/>
<name>A0A9R1VWU4_LACSA</name>
<dbReference type="Proteomes" id="UP000235145">
    <property type="component" value="Unassembled WGS sequence"/>
</dbReference>
<evidence type="ECO:0000259" key="1">
    <source>
        <dbReference type="Pfam" id="PF05699"/>
    </source>
</evidence>
<feature type="domain" description="HAT C-terminal dimerisation" evidence="1">
    <location>
        <begin position="4"/>
        <end position="86"/>
    </location>
</feature>
<dbReference type="GO" id="GO:0046983">
    <property type="term" value="F:protein dimerization activity"/>
    <property type="evidence" value="ECO:0007669"/>
    <property type="project" value="InterPro"/>
</dbReference>
<sequence>MNNELQTYLNENIVIYKKDFSILSWWNVNTNTFLIVSRMTKDYYFFFCHSVTSVSAFSTSDIFVNEYQTSLSTLILKALLCIQDWVRKSKNMIVDDTGDILTEDDLAFEIAIALNILDDKGMKKRPMEVRL</sequence>
<dbReference type="SUPFAM" id="SSF53098">
    <property type="entry name" value="Ribonuclease H-like"/>
    <property type="match status" value="1"/>
</dbReference>
<dbReference type="Pfam" id="PF05699">
    <property type="entry name" value="Dimer_Tnp_hAT"/>
    <property type="match status" value="1"/>
</dbReference>
<accession>A0A9R1VWU4</accession>
<proteinExistence type="predicted"/>
<evidence type="ECO:0000313" key="2">
    <source>
        <dbReference type="EMBL" id="KAJ0211958.1"/>
    </source>
</evidence>
<dbReference type="PANTHER" id="PTHR23272:SF190">
    <property type="entry name" value="ZINC FINGER, BED-TYPE-RELATED"/>
    <property type="match status" value="1"/>
</dbReference>
<dbReference type="EMBL" id="NBSK02000004">
    <property type="protein sequence ID" value="KAJ0211958.1"/>
    <property type="molecule type" value="Genomic_DNA"/>
</dbReference>
<dbReference type="InterPro" id="IPR008906">
    <property type="entry name" value="HATC_C_dom"/>
</dbReference>
<keyword evidence="3" id="KW-1185">Reference proteome</keyword>
<dbReference type="PANTHER" id="PTHR23272">
    <property type="entry name" value="BED FINGER-RELATED"/>
    <property type="match status" value="1"/>
</dbReference>
<gene>
    <name evidence="2" type="ORF">LSAT_V11C400218220</name>
</gene>
<evidence type="ECO:0000313" key="3">
    <source>
        <dbReference type="Proteomes" id="UP000235145"/>
    </source>
</evidence>
<protein>
    <recommendedName>
        <fullName evidence="1">HAT C-terminal dimerisation domain-containing protein</fullName>
    </recommendedName>
</protein>
<reference evidence="2 3" key="1">
    <citation type="journal article" date="2017" name="Nat. Commun.">
        <title>Genome assembly with in vitro proximity ligation data and whole-genome triplication in lettuce.</title>
        <authorList>
            <person name="Reyes-Chin-Wo S."/>
            <person name="Wang Z."/>
            <person name="Yang X."/>
            <person name="Kozik A."/>
            <person name="Arikit S."/>
            <person name="Song C."/>
            <person name="Xia L."/>
            <person name="Froenicke L."/>
            <person name="Lavelle D.O."/>
            <person name="Truco M.J."/>
            <person name="Xia R."/>
            <person name="Zhu S."/>
            <person name="Xu C."/>
            <person name="Xu H."/>
            <person name="Xu X."/>
            <person name="Cox K."/>
            <person name="Korf I."/>
            <person name="Meyers B.C."/>
            <person name="Michelmore R.W."/>
        </authorList>
    </citation>
    <scope>NUCLEOTIDE SEQUENCE [LARGE SCALE GENOMIC DNA]</scope>
    <source>
        <strain evidence="3">cv. Salinas</strain>
        <tissue evidence="2">Seedlings</tissue>
    </source>
</reference>
<organism evidence="2 3">
    <name type="scientific">Lactuca sativa</name>
    <name type="common">Garden lettuce</name>
    <dbReference type="NCBI Taxonomy" id="4236"/>
    <lineage>
        <taxon>Eukaryota</taxon>
        <taxon>Viridiplantae</taxon>
        <taxon>Streptophyta</taxon>
        <taxon>Embryophyta</taxon>
        <taxon>Tracheophyta</taxon>
        <taxon>Spermatophyta</taxon>
        <taxon>Magnoliopsida</taxon>
        <taxon>eudicotyledons</taxon>
        <taxon>Gunneridae</taxon>
        <taxon>Pentapetalae</taxon>
        <taxon>asterids</taxon>
        <taxon>campanulids</taxon>
        <taxon>Asterales</taxon>
        <taxon>Asteraceae</taxon>
        <taxon>Cichorioideae</taxon>
        <taxon>Cichorieae</taxon>
        <taxon>Lactucinae</taxon>
        <taxon>Lactuca</taxon>
    </lineage>
</organism>
<dbReference type="InterPro" id="IPR012337">
    <property type="entry name" value="RNaseH-like_sf"/>
</dbReference>